<dbReference type="InterPro" id="IPR029044">
    <property type="entry name" value="Nucleotide-diphossugar_trans"/>
</dbReference>
<evidence type="ECO:0000256" key="1">
    <source>
        <dbReference type="ARBA" id="ARBA00009003"/>
    </source>
</evidence>
<dbReference type="GO" id="GO:0016758">
    <property type="term" value="F:hexosyltransferase activity"/>
    <property type="evidence" value="ECO:0007669"/>
    <property type="project" value="TreeGrafter"/>
</dbReference>
<dbReference type="GO" id="GO:0016020">
    <property type="term" value="C:membrane"/>
    <property type="evidence" value="ECO:0007669"/>
    <property type="project" value="GOC"/>
</dbReference>
<dbReference type="OrthoDB" id="409543at2759"/>
<dbReference type="GO" id="GO:0006688">
    <property type="term" value="P:glycosphingolipid biosynthetic process"/>
    <property type="evidence" value="ECO:0007669"/>
    <property type="project" value="TreeGrafter"/>
</dbReference>
<evidence type="ECO:0000313" key="4">
    <source>
        <dbReference type="Proteomes" id="UP000053257"/>
    </source>
</evidence>
<keyword evidence="2" id="KW-0472">Membrane</keyword>
<sequence>MLRGEKTTRLPQWRARRLSYSTYNTQPLRRCCRLDCRLIFGLIIITLYLAYSLWEPHVEFALYSRRWIRSEVETMQPLSGCFDAHRVSNKYNVTQALFGAKKNEIHAGMPMRLGMDCYNFAGTIRSSHDVPAKWIPPDERTQYHTYWRHDLATFGERQEWMIKSFFSTQNTDTARLILWSSGDLSHSKIVQKWIRRYPDAFTLKIVDFNKLAKGTELQGSKLLQLQDKKAWIDGDMVRLLVLWAYGGVWVDMDSLLTRDLAPLLEHEFVTQWDCYDKVYIPFNGALMNFHQHSPYLCEAFHIMANGPAPRTGTTDWGATLYLKLWRRLTEAGITPFKVLPFCFSDGRSCRLDNRLPDPFVNDPSSGKWTMGLGREEGGGLDQVLAKVFSVHLHNQWTKDFPKGGWVERLLLRRYEEKLRRIKPRSSGTET</sequence>
<keyword evidence="2" id="KW-0812">Transmembrane</keyword>
<evidence type="ECO:0000256" key="2">
    <source>
        <dbReference type="SAM" id="Phobius"/>
    </source>
</evidence>
<keyword evidence="2" id="KW-1133">Transmembrane helix</keyword>
<dbReference type="InterPro" id="IPR007577">
    <property type="entry name" value="GlycoTrfase_DXD_sugar-bd_CS"/>
</dbReference>
<dbReference type="STRING" id="745531.A0A0C3NQ91"/>
<dbReference type="PANTHER" id="PTHR12042:SF21">
    <property type="entry name" value="ALPHA1,4-GALACTOSYLTRANSFERASE 1-RELATED"/>
    <property type="match status" value="1"/>
</dbReference>
<evidence type="ECO:0008006" key="5">
    <source>
        <dbReference type="Google" id="ProtNLM"/>
    </source>
</evidence>
<reference evidence="3 4" key="1">
    <citation type="journal article" date="2014" name="PLoS Genet.">
        <title>Analysis of the Phlebiopsis gigantea genome, transcriptome and secretome provides insight into its pioneer colonization strategies of wood.</title>
        <authorList>
            <person name="Hori C."/>
            <person name="Ishida T."/>
            <person name="Igarashi K."/>
            <person name="Samejima M."/>
            <person name="Suzuki H."/>
            <person name="Master E."/>
            <person name="Ferreira P."/>
            <person name="Ruiz-Duenas F.J."/>
            <person name="Held B."/>
            <person name="Canessa P."/>
            <person name="Larrondo L.F."/>
            <person name="Schmoll M."/>
            <person name="Druzhinina I.S."/>
            <person name="Kubicek C.P."/>
            <person name="Gaskell J.A."/>
            <person name="Kersten P."/>
            <person name="St John F."/>
            <person name="Glasner J."/>
            <person name="Sabat G."/>
            <person name="Splinter BonDurant S."/>
            <person name="Syed K."/>
            <person name="Yadav J."/>
            <person name="Mgbeahuruike A.C."/>
            <person name="Kovalchuk A."/>
            <person name="Asiegbu F.O."/>
            <person name="Lackner G."/>
            <person name="Hoffmeister D."/>
            <person name="Rencoret J."/>
            <person name="Gutierrez A."/>
            <person name="Sun H."/>
            <person name="Lindquist E."/>
            <person name="Barry K."/>
            <person name="Riley R."/>
            <person name="Grigoriev I.V."/>
            <person name="Henrissat B."/>
            <person name="Kues U."/>
            <person name="Berka R.M."/>
            <person name="Martinez A.T."/>
            <person name="Covert S.F."/>
            <person name="Blanchette R.A."/>
            <person name="Cullen D."/>
        </authorList>
    </citation>
    <scope>NUCLEOTIDE SEQUENCE [LARGE SCALE GENOMIC DNA]</scope>
    <source>
        <strain evidence="3 4">11061_1 CR5-6</strain>
    </source>
</reference>
<dbReference type="PANTHER" id="PTHR12042">
    <property type="entry name" value="LACTOSYLCERAMIDE 4-ALPHA-GALACTOSYLTRANSFERASE ALPHA- 1,4-GALACTOSYLTRANSFERASE"/>
    <property type="match status" value="1"/>
</dbReference>
<dbReference type="Gene3D" id="3.90.550.20">
    <property type="match status" value="1"/>
</dbReference>
<comment type="similarity">
    <text evidence="1">Belongs to the glycosyltransferase 32 family.</text>
</comment>
<organism evidence="3 4">
    <name type="scientific">Phlebiopsis gigantea (strain 11061_1 CR5-6)</name>
    <name type="common">White-rot fungus</name>
    <name type="synonym">Peniophora gigantea</name>
    <dbReference type="NCBI Taxonomy" id="745531"/>
    <lineage>
        <taxon>Eukaryota</taxon>
        <taxon>Fungi</taxon>
        <taxon>Dikarya</taxon>
        <taxon>Basidiomycota</taxon>
        <taxon>Agaricomycotina</taxon>
        <taxon>Agaricomycetes</taxon>
        <taxon>Polyporales</taxon>
        <taxon>Phanerochaetaceae</taxon>
        <taxon>Phlebiopsis</taxon>
    </lineage>
</organism>
<dbReference type="SUPFAM" id="SSF53448">
    <property type="entry name" value="Nucleotide-diphospho-sugar transferases"/>
    <property type="match status" value="1"/>
</dbReference>
<dbReference type="Proteomes" id="UP000053257">
    <property type="component" value="Unassembled WGS sequence"/>
</dbReference>
<keyword evidence="4" id="KW-1185">Reference proteome</keyword>
<proteinExistence type="inferred from homology"/>
<dbReference type="Pfam" id="PF04488">
    <property type="entry name" value="Gly_transf_sug"/>
    <property type="match status" value="1"/>
</dbReference>
<dbReference type="AlphaFoldDB" id="A0A0C3NQ91"/>
<evidence type="ECO:0000313" key="3">
    <source>
        <dbReference type="EMBL" id="KIP07294.1"/>
    </source>
</evidence>
<dbReference type="HOGENOM" id="CLU_036116_0_0_1"/>
<feature type="transmembrane region" description="Helical" evidence="2">
    <location>
        <begin position="36"/>
        <end position="54"/>
    </location>
</feature>
<dbReference type="InterPro" id="IPR051981">
    <property type="entry name" value="Glycosyltransf_32"/>
</dbReference>
<protein>
    <recommendedName>
        <fullName evidence="5">Glycosyltransferase family 32 protein</fullName>
    </recommendedName>
</protein>
<name>A0A0C3NQ91_PHLG1</name>
<dbReference type="EMBL" id="KN840500">
    <property type="protein sequence ID" value="KIP07294.1"/>
    <property type="molecule type" value="Genomic_DNA"/>
</dbReference>
<gene>
    <name evidence="3" type="ORF">PHLGIDRAFT_425680</name>
</gene>
<accession>A0A0C3NQ91</accession>